<reference evidence="6 7" key="1">
    <citation type="journal article" date="2016" name="Nat. Commun.">
        <title>Thousands of microbial genomes shed light on interconnected biogeochemical processes in an aquifer system.</title>
        <authorList>
            <person name="Anantharaman K."/>
            <person name="Brown C.T."/>
            <person name="Hug L.A."/>
            <person name="Sharon I."/>
            <person name="Castelle C.J."/>
            <person name="Probst A.J."/>
            <person name="Thomas B.C."/>
            <person name="Singh A."/>
            <person name="Wilkins M.J."/>
            <person name="Karaoz U."/>
            <person name="Brodie E.L."/>
            <person name="Williams K.H."/>
            <person name="Hubbard S.S."/>
            <person name="Banfield J.F."/>
        </authorList>
    </citation>
    <scope>NUCLEOTIDE SEQUENCE [LARGE SCALE GENOMIC DNA]</scope>
</reference>
<evidence type="ECO:0000313" key="7">
    <source>
        <dbReference type="Proteomes" id="UP000178082"/>
    </source>
</evidence>
<dbReference type="InterPro" id="IPR051309">
    <property type="entry name" value="ABCF_ATPase"/>
</dbReference>
<feature type="compositionally biased region" description="Basic and acidic residues" evidence="4">
    <location>
        <begin position="511"/>
        <end position="524"/>
    </location>
</feature>
<proteinExistence type="predicted"/>
<evidence type="ECO:0000256" key="1">
    <source>
        <dbReference type="ARBA" id="ARBA00022741"/>
    </source>
</evidence>
<keyword evidence="3" id="KW-0175">Coiled coil</keyword>
<dbReference type="InterPro" id="IPR017871">
    <property type="entry name" value="ABC_transporter-like_CS"/>
</dbReference>
<protein>
    <recommendedName>
        <fullName evidence="5">ABC transporter domain-containing protein</fullName>
    </recommendedName>
</protein>
<dbReference type="PROSITE" id="PS00211">
    <property type="entry name" value="ABC_TRANSPORTER_1"/>
    <property type="match status" value="1"/>
</dbReference>
<dbReference type="PANTHER" id="PTHR42855">
    <property type="entry name" value="ABC TRANSPORTER ATP-BINDING SUBUNIT"/>
    <property type="match status" value="1"/>
</dbReference>
<feature type="coiled-coil region" evidence="3">
    <location>
        <begin position="537"/>
        <end position="611"/>
    </location>
</feature>
<dbReference type="EMBL" id="MGDI01000011">
    <property type="protein sequence ID" value="OGL54507.1"/>
    <property type="molecule type" value="Genomic_DNA"/>
</dbReference>
<evidence type="ECO:0000256" key="2">
    <source>
        <dbReference type="ARBA" id="ARBA00022840"/>
    </source>
</evidence>
<dbReference type="GO" id="GO:0005524">
    <property type="term" value="F:ATP binding"/>
    <property type="evidence" value="ECO:0007669"/>
    <property type="project" value="UniProtKB-KW"/>
</dbReference>
<evidence type="ECO:0000256" key="3">
    <source>
        <dbReference type="SAM" id="Coils"/>
    </source>
</evidence>
<dbReference type="SUPFAM" id="SSF52540">
    <property type="entry name" value="P-loop containing nucleoside triphosphate hydrolases"/>
    <property type="match status" value="2"/>
</dbReference>
<dbReference type="Pfam" id="PF00005">
    <property type="entry name" value="ABC_tran"/>
    <property type="match status" value="2"/>
</dbReference>
<dbReference type="PANTHER" id="PTHR42855:SF2">
    <property type="entry name" value="DRUG RESISTANCE ABC TRANSPORTER,ATP-BINDING PROTEIN"/>
    <property type="match status" value="1"/>
</dbReference>
<dbReference type="PROSITE" id="PS50893">
    <property type="entry name" value="ABC_TRANSPORTER_2"/>
    <property type="match status" value="2"/>
</dbReference>
<dbReference type="Pfam" id="PF12848">
    <property type="entry name" value="ABC_tran_Xtn"/>
    <property type="match status" value="1"/>
</dbReference>
<comment type="caution">
    <text evidence="6">The sequence shown here is derived from an EMBL/GenBank/DDBJ whole genome shotgun (WGS) entry which is preliminary data.</text>
</comment>
<sequence length="625" mass="70701">MIQVSNLTKTYGEQILFDGVSFSISPGERVGLVGRNGHGKTTLFRLILGEENADSGTISIPNRYIISHLSQHISFTEDTILEEGCLSLRPQEKGRDETYKVETILNGLGFSKKDFGRNPYELSGGYQIRLNLAKVLVSEPDMILLDEPTNYLDIVSVRWLTRFLLAWKGELIIITHDRLFMDSVTTHTMAIHRCKVKKIAGSTQKLYDQIATEKEVYEQTRTNIEKKRREDEQFINRFRAKASKARAVQSRIKQLEKKGKLEELSDVKNLDFKFKSIPFFGKRLMDVEDLLFSFDHVSPPLIEGLNFSVAKNDRIGVIGKNGKGKTTLLNLLAGELSPISGNIITHPKLKAAYFGQTNIDRLNPQKTVEEEMLDAHPGHDRRASRNICGLMMFDGDKALKKVSVLSGGEKSRVLLGKLLVSPANLLLLDEPTNHLDMQSIDSVLEAINKFDGAVIVVTHSELILNSLATKLIVFDKGKVSIFEGTYHDFLERIGWEDEASLITDSNSRNGKSQDKPLSKKDERRARAQIISERSKILGALKSRIAKTENTIISLEKEINQNSEAYLEACQAGKNELIKELSKTIHQSQKKIEELFTELEVLFEEREKKTKEFEERLGNYSELQNF</sequence>
<feature type="domain" description="ABC transporter" evidence="5">
    <location>
        <begin position="2"/>
        <end position="218"/>
    </location>
</feature>
<dbReference type="InterPro" id="IPR027417">
    <property type="entry name" value="P-loop_NTPase"/>
</dbReference>
<accession>A0A1F7SMS2</accession>
<feature type="region of interest" description="Disordered" evidence="4">
    <location>
        <begin position="504"/>
        <end position="524"/>
    </location>
</feature>
<feature type="domain" description="ABC transporter" evidence="5">
    <location>
        <begin position="285"/>
        <end position="502"/>
    </location>
</feature>
<keyword evidence="1" id="KW-0547">Nucleotide-binding</keyword>
<gene>
    <name evidence="6" type="ORF">A3G31_10130</name>
</gene>
<organism evidence="6 7">
    <name type="scientific">Candidatus Schekmanbacteria bacterium RIFCSPLOWO2_12_FULL_38_15</name>
    <dbReference type="NCBI Taxonomy" id="1817883"/>
    <lineage>
        <taxon>Bacteria</taxon>
        <taxon>Candidatus Schekmaniibacteriota</taxon>
    </lineage>
</organism>
<dbReference type="SMART" id="SM00382">
    <property type="entry name" value="AAA"/>
    <property type="match status" value="2"/>
</dbReference>
<dbReference type="InterPro" id="IPR003593">
    <property type="entry name" value="AAA+_ATPase"/>
</dbReference>
<dbReference type="Gene3D" id="3.40.50.300">
    <property type="entry name" value="P-loop containing nucleotide triphosphate hydrolases"/>
    <property type="match status" value="2"/>
</dbReference>
<dbReference type="InterPro" id="IPR032781">
    <property type="entry name" value="ABC_tran_Xtn"/>
</dbReference>
<dbReference type="STRING" id="1817883.A3G31_10130"/>
<dbReference type="GO" id="GO:0016887">
    <property type="term" value="F:ATP hydrolysis activity"/>
    <property type="evidence" value="ECO:0007669"/>
    <property type="project" value="InterPro"/>
</dbReference>
<keyword evidence="2" id="KW-0067">ATP-binding</keyword>
<evidence type="ECO:0000259" key="5">
    <source>
        <dbReference type="PROSITE" id="PS50893"/>
    </source>
</evidence>
<dbReference type="CDD" id="cd03221">
    <property type="entry name" value="ABCF_EF-3"/>
    <property type="match status" value="2"/>
</dbReference>
<dbReference type="Proteomes" id="UP000178082">
    <property type="component" value="Unassembled WGS sequence"/>
</dbReference>
<name>A0A1F7SMS2_9BACT</name>
<dbReference type="AlphaFoldDB" id="A0A1F7SMS2"/>
<evidence type="ECO:0000256" key="4">
    <source>
        <dbReference type="SAM" id="MobiDB-lite"/>
    </source>
</evidence>
<dbReference type="InterPro" id="IPR003439">
    <property type="entry name" value="ABC_transporter-like_ATP-bd"/>
</dbReference>
<evidence type="ECO:0000313" key="6">
    <source>
        <dbReference type="EMBL" id="OGL54507.1"/>
    </source>
</evidence>